<dbReference type="STRING" id="1058.SAMN05421783_10685"/>
<dbReference type="InterPro" id="IPR029044">
    <property type="entry name" value="Nucleotide-diphossugar_trans"/>
</dbReference>
<sequence length="759" mass="86221">MRFGIRSFLELSPNRFRFLVDMKIPRSLLVIPFPHPRAIVGRSLRAIYHRLPLTPSGRSFLKSASYRFLSPLIEGTASYRHWREEQQAKDDVEVDVDLDREERISTITPPQMFPVPDAGLVEAAAGLVLPFAEDPEVTILMPVHNQAGFTFCCLQSIAAVPPRASIEIIVIDDASTDETPELLRSVSGIRYLRNDPNRGFLLSCNRGAALARGRYLLLLNNDTQVQAGWLDALLDVFKEEPGTGIAGSKLIYPSGHLQEAGAALKRDGRVELIGLNQDPAEPIYNRRRRVDHCSGASILIEKSLFDRLEGFDEVYAPAYYEDCDLSLRVQSLGYDVVYEPKSVVVHHLSVSTNARPTEKMARIAANSAIFLDRWQATLDELDAVRLIAFFLPQFHPIPENDRWWGKGFTEWTNVTRARPNFAGHQQPQLPADLGFYDLRLAETRQAQADLARDYGIHGFCYYYYWFGGKRLLNRPLDEILASGQPDFPFCICWANESWSRRWDGRESDILMAQQHSEPDDLAFIRHLQPLLRDRRYIRINGRPLILIYRIELFPDPARTAEVWREYCARAGLGELFLACVQSFGLTADPRDFGFDAVVEFPPHDLSVPVDPQPPMDNPDFTGRVYDYRATAERFMQRPLPEHRFFRTAMPSWDNTARRQDAGTIFLGSTPRLYEHWLSTLVEQSRQLNSPGERFVFVNAWNEWAEGNHLEPDLRYGHGYLDATRAALGGLIPLRPALTRETAVTEVSARSTSSGRVGAC</sequence>
<dbReference type="Proteomes" id="UP000198816">
    <property type="component" value="Unassembled WGS sequence"/>
</dbReference>
<dbReference type="PANTHER" id="PTHR41244">
    <property type="entry name" value="RHAMNAN SYNTHESIS F"/>
    <property type="match status" value="1"/>
</dbReference>
<proteinExistence type="predicted"/>
<dbReference type="Pfam" id="PF14307">
    <property type="entry name" value="Glyco_tran_WbsX"/>
    <property type="match status" value="1"/>
</dbReference>
<dbReference type="CDD" id="cd04186">
    <property type="entry name" value="GT_2_like_c"/>
    <property type="match status" value="1"/>
</dbReference>
<feature type="domain" description="Glycosyltransferase 2-like" evidence="1">
    <location>
        <begin position="138"/>
        <end position="253"/>
    </location>
</feature>
<dbReference type="CDD" id="cd11579">
    <property type="entry name" value="Glyco_tran_WbsX"/>
    <property type="match status" value="1"/>
</dbReference>
<name>A0A1H2V1N3_THIRO</name>
<protein>
    <submittedName>
        <fullName evidence="2">Glycosyl transferase family 2</fullName>
    </submittedName>
</protein>
<evidence type="ECO:0000313" key="2">
    <source>
        <dbReference type="EMBL" id="SDW62211.1"/>
    </source>
</evidence>
<evidence type="ECO:0000313" key="3">
    <source>
        <dbReference type="Proteomes" id="UP000198816"/>
    </source>
</evidence>
<organism evidence="2 3">
    <name type="scientific">Thiocapsa roseopersicina</name>
    <dbReference type="NCBI Taxonomy" id="1058"/>
    <lineage>
        <taxon>Bacteria</taxon>
        <taxon>Pseudomonadati</taxon>
        <taxon>Pseudomonadota</taxon>
        <taxon>Gammaproteobacteria</taxon>
        <taxon>Chromatiales</taxon>
        <taxon>Chromatiaceae</taxon>
        <taxon>Thiocapsa</taxon>
    </lineage>
</organism>
<keyword evidence="2" id="KW-0808">Transferase</keyword>
<dbReference type="Gene3D" id="3.90.550.10">
    <property type="entry name" value="Spore Coat Polysaccharide Biosynthesis Protein SpsA, Chain A"/>
    <property type="match status" value="1"/>
</dbReference>
<dbReference type="EMBL" id="FNNZ01000006">
    <property type="protein sequence ID" value="SDW62211.1"/>
    <property type="molecule type" value="Genomic_DNA"/>
</dbReference>
<gene>
    <name evidence="2" type="ORF">SAMN05421783_10685</name>
</gene>
<dbReference type="Pfam" id="PF00535">
    <property type="entry name" value="Glycos_transf_2"/>
    <property type="match status" value="1"/>
</dbReference>
<dbReference type="GO" id="GO:0016740">
    <property type="term" value="F:transferase activity"/>
    <property type="evidence" value="ECO:0007669"/>
    <property type="project" value="UniProtKB-KW"/>
</dbReference>
<dbReference type="InterPro" id="IPR001173">
    <property type="entry name" value="Glyco_trans_2-like"/>
</dbReference>
<dbReference type="Gene3D" id="3.20.20.80">
    <property type="entry name" value="Glycosidases"/>
    <property type="match status" value="1"/>
</dbReference>
<dbReference type="PANTHER" id="PTHR41244:SF1">
    <property type="entry name" value="GLYCOSYLTRANSFERASE"/>
    <property type="match status" value="1"/>
</dbReference>
<dbReference type="InterPro" id="IPR032719">
    <property type="entry name" value="WbsX"/>
</dbReference>
<dbReference type="SUPFAM" id="SSF53448">
    <property type="entry name" value="Nucleotide-diphospho-sugar transferases"/>
    <property type="match status" value="1"/>
</dbReference>
<keyword evidence="3" id="KW-1185">Reference proteome</keyword>
<dbReference type="AlphaFoldDB" id="A0A1H2V1N3"/>
<reference evidence="3" key="1">
    <citation type="submission" date="2016-10" db="EMBL/GenBank/DDBJ databases">
        <authorList>
            <person name="Varghese N."/>
            <person name="Submissions S."/>
        </authorList>
    </citation>
    <scope>NUCLEOTIDE SEQUENCE [LARGE SCALE GENOMIC DNA]</scope>
    <source>
        <strain evidence="3">DSM 217</strain>
    </source>
</reference>
<accession>A0A1H2V1N3</accession>
<evidence type="ECO:0000259" key="1">
    <source>
        <dbReference type="Pfam" id="PF00535"/>
    </source>
</evidence>